<comment type="caution">
    <text evidence="5">The sequence shown here is derived from an EMBL/GenBank/DDBJ whole genome shotgun (WGS) entry which is preliminary data.</text>
</comment>
<proteinExistence type="predicted"/>
<dbReference type="InterPro" id="IPR052444">
    <property type="entry name" value="Spz/Toll_ligand-like"/>
</dbReference>
<dbReference type="InterPro" id="IPR029034">
    <property type="entry name" value="Cystine-knot_cytokine"/>
</dbReference>
<evidence type="ECO:0000313" key="6">
    <source>
        <dbReference type="Proteomes" id="UP000821866"/>
    </source>
</evidence>
<dbReference type="GO" id="GO:0021556">
    <property type="term" value="P:central nervous system formation"/>
    <property type="evidence" value="ECO:0007669"/>
    <property type="project" value="TreeGrafter"/>
</dbReference>
<evidence type="ECO:0000256" key="3">
    <source>
        <dbReference type="ARBA" id="ARBA00023180"/>
    </source>
</evidence>
<keyword evidence="3" id="KW-0325">Glycoprotein</keyword>
<dbReference type="Pfam" id="PF16077">
    <property type="entry name" value="Spaetzle"/>
    <property type="match status" value="1"/>
</dbReference>
<dbReference type="GO" id="GO:0005615">
    <property type="term" value="C:extracellular space"/>
    <property type="evidence" value="ECO:0007669"/>
    <property type="project" value="UniProtKB-ARBA"/>
</dbReference>
<accession>A0A9J6EEK2</accession>
<dbReference type="Gene3D" id="2.10.90.10">
    <property type="entry name" value="Cystine-knot cytokines"/>
    <property type="match status" value="1"/>
</dbReference>
<reference evidence="5" key="1">
    <citation type="journal article" date="2020" name="Cell">
        <title>Large-Scale Comparative Analyses of Tick Genomes Elucidate Their Genetic Diversity and Vector Capacities.</title>
        <authorList>
            <consortium name="Tick Genome and Microbiome Consortium (TIGMIC)"/>
            <person name="Jia N."/>
            <person name="Wang J."/>
            <person name="Shi W."/>
            <person name="Du L."/>
            <person name="Sun Y."/>
            <person name="Zhan W."/>
            <person name="Jiang J.F."/>
            <person name="Wang Q."/>
            <person name="Zhang B."/>
            <person name="Ji P."/>
            <person name="Bell-Sakyi L."/>
            <person name="Cui X.M."/>
            <person name="Yuan T.T."/>
            <person name="Jiang B.G."/>
            <person name="Yang W.F."/>
            <person name="Lam T.T."/>
            <person name="Chang Q.C."/>
            <person name="Ding S.J."/>
            <person name="Wang X.J."/>
            <person name="Zhu J.G."/>
            <person name="Ruan X.D."/>
            <person name="Zhao L."/>
            <person name="Wei J.T."/>
            <person name="Ye R.Z."/>
            <person name="Que T.C."/>
            <person name="Du C.H."/>
            <person name="Zhou Y.H."/>
            <person name="Cheng J.X."/>
            <person name="Dai P.F."/>
            <person name="Guo W.B."/>
            <person name="Han X.H."/>
            <person name="Huang E.J."/>
            <person name="Li L.F."/>
            <person name="Wei W."/>
            <person name="Gao Y.C."/>
            <person name="Liu J.Z."/>
            <person name="Shao H.Z."/>
            <person name="Wang X."/>
            <person name="Wang C.C."/>
            <person name="Yang T.C."/>
            <person name="Huo Q.B."/>
            <person name="Li W."/>
            <person name="Chen H.Y."/>
            <person name="Chen S.E."/>
            <person name="Zhou L.G."/>
            <person name="Ni X.B."/>
            <person name="Tian J.H."/>
            <person name="Sheng Y."/>
            <person name="Liu T."/>
            <person name="Pan Y.S."/>
            <person name="Xia L.Y."/>
            <person name="Li J."/>
            <person name="Zhao F."/>
            <person name="Cao W.C."/>
        </authorList>
    </citation>
    <scope>NUCLEOTIDE SEQUENCE</scope>
    <source>
        <strain evidence="5">Rmic-2018</strain>
    </source>
</reference>
<evidence type="ECO:0000256" key="2">
    <source>
        <dbReference type="ARBA" id="ARBA00023157"/>
    </source>
</evidence>
<feature type="domain" description="Spaetzle" evidence="4">
    <location>
        <begin position="92"/>
        <end position="190"/>
    </location>
</feature>
<gene>
    <name evidence="5" type="ORF">HPB51_003467</name>
</gene>
<dbReference type="AlphaFoldDB" id="A0A9J6EEK2"/>
<keyword evidence="1" id="KW-0732">Signal</keyword>
<name>A0A9J6EEK2_RHIMP</name>
<protein>
    <recommendedName>
        <fullName evidence="4">Spaetzle domain-containing protein</fullName>
    </recommendedName>
</protein>
<keyword evidence="2" id="KW-1015">Disulfide bond</keyword>
<dbReference type="Proteomes" id="UP000821866">
    <property type="component" value="Chromosome 2"/>
</dbReference>
<dbReference type="VEuPathDB" id="VectorBase:LOC119161417"/>
<dbReference type="InterPro" id="IPR032104">
    <property type="entry name" value="Spaetzle"/>
</dbReference>
<dbReference type="SUPFAM" id="SSF57501">
    <property type="entry name" value="Cystine-knot cytokines"/>
    <property type="match status" value="1"/>
</dbReference>
<evidence type="ECO:0000256" key="1">
    <source>
        <dbReference type="ARBA" id="ARBA00022729"/>
    </source>
</evidence>
<dbReference type="GO" id="GO:0045087">
    <property type="term" value="P:innate immune response"/>
    <property type="evidence" value="ECO:0007669"/>
    <property type="project" value="TreeGrafter"/>
</dbReference>
<dbReference type="FunFam" id="2.10.90.10:FF:000056">
    <property type="entry name" value="Protein spaetzle"/>
    <property type="match status" value="1"/>
</dbReference>
<dbReference type="GO" id="GO:0008083">
    <property type="term" value="F:growth factor activity"/>
    <property type="evidence" value="ECO:0007669"/>
    <property type="project" value="TreeGrafter"/>
</dbReference>
<dbReference type="PANTHER" id="PTHR23199:SF13">
    <property type="entry name" value="PROTEIN SPAETZLE 3"/>
    <property type="match status" value="1"/>
</dbReference>
<evidence type="ECO:0000259" key="4">
    <source>
        <dbReference type="Pfam" id="PF16077"/>
    </source>
</evidence>
<dbReference type="EMBL" id="JABSTU010000004">
    <property type="protein sequence ID" value="KAH8032891.1"/>
    <property type="molecule type" value="Genomic_DNA"/>
</dbReference>
<organism evidence="5 6">
    <name type="scientific">Rhipicephalus microplus</name>
    <name type="common">Cattle tick</name>
    <name type="synonym">Boophilus microplus</name>
    <dbReference type="NCBI Taxonomy" id="6941"/>
    <lineage>
        <taxon>Eukaryota</taxon>
        <taxon>Metazoa</taxon>
        <taxon>Ecdysozoa</taxon>
        <taxon>Arthropoda</taxon>
        <taxon>Chelicerata</taxon>
        <taxon>Arachnida</taxon>
        <taxon>Acari</taxon>
        <taxon>Parasitiformes</taxon>
        <taxon>Ixodida</taxon>
        <taxon>Ixodoidea</taxon>
        <taxon>Ixodidae</taxon>
        <taxon>Rhipicephalinae</taxon>
        <taxon>Rhipicephalus</taxon>
        <taxon>Boophilus</taxon>
    </lineage>
</organism>
<dbReference type="GO" id="GO:0005121">
    <property type="term" value="F:Toll binding"/>
    <property type="evidence" value="ECO:0007669"/>
    <property type="project" value="TreeGrafter"/>
</dbReference>
<keyword evidence="6" id="KW-1185">Reference proteome</keyword>
<evidence type="ECO:0000313" key="5">
    <source>
        <dbReference type="EMBL" id="KAH8032891.1"/>
    </source>
</evidence>
<sequence length="199" mass="22536">MVGGDRVRVLQRVLLRANRNSVEGQDPLRQHLHPQEPATPELVTSVMQLRGAPFRNYFAEVDRDEALLDDLAPPSSEQRVRVPFGSDVDEAQVCDVRVEVRYPRFGVDKDGDMRLIVNDGGDFKQPVRVEVCRNEGGTCDRIHDMLPAGHSTRCATKYVNRVLVALFTEDNRVEPKPTKFAFPAACVCYVRTYYYPSKV</sequence>
<reference evidence="5" key="2">
    <citation type="submission" date="2021-09" db="EMBL/GenBank/DDBJ databases">
        <authorList>
            <person name="Jia N."/>
            <person name="Wang J."/>
            <person name="Shi W."/>
            <person name="Du L."/>
            <person name="Sun Y."/>
            <person name="Zhan W."/>
            <person name="Jiang J."/>
            <person name="Wang Q."/>
            <person name="Zhang B."/>
            <person name="Ji P."/>
            <person name="Sakyi L.B."/>
            <person name="Cui X."/>
            <person name="Yuan T."/>
            <person name="Jiang B."/>
            <person name="Yang W."/>
            <person name="Lam T.T.-Y."/>
            <person name="Chang Q."/>
            <person name="Ding S."/>
            <person name="Wang X."/>
            <person name="Zhu J."/>
            <person name="Ruan X."/>
            <person name="Zhao L."/>
            <person name="Wei J."/>
            <person name="Que T."/>
            <person name="Du C."/>
            <person name="Cheng J."/>
            <person name="Dai P."/>
            <person name="Han X."/>
            <person name="Huang E."/>
            <person name="Gao Y."/>
            <person name="Liu J."/>
            <person name="Shao H."/>
            <person name="Ye R."/>
            <person name="Li L."/>
            <person name="Wei W."/>
            <person name="Wang X."/>
            <person name="Wang C."/>
            <person name="Huo Q."/>
            <person name="Li W."/>
            <person name="Guo W."/>
            <person name="Chen H."/>
            <person name="Chen S."/>
            <person name="Zhou L."/>
            <person name="Zhou L."/>
            <person name="Ni X."/>
            <person name="Tian J."/>
            <person name="Zhou Y."/>
            <person name="Sheng Y."/>
            <person name="Liu T."/>
            <person name="Pan Y."/>
            <person name="Xia L."/>
            <person name="Li J."/>
            <person name="Zhao F."/>
            <person name="Cao W."/>
        </authorList>
    </citation>
    <scope>NUCLEOTIDE SEQUENCE</scope>
    <source>
        <strain evidence="5">Rmic-2018</strain>
        <tissue evidence="5">Larvae</tissue>
    </source>
</reference>
<dbReference type="PANTHER" id="PTHR23199">
    <property type="entry name" value="NEUROTROPHIN 1-RELATED"/>
    <property type="match status" value="1"/>
</dbReference>